<organism evidence="2 3">
    <name type="scientific">Rhodohalobacter sulfatireducens</name>
    <dbReference type="NCBI Taxonomy" id="2911366"/>
    <lineage>
        <taxon>Bacteria</taxon>
        <taxon>Pseudomonadati</taxon>
        <taxon>Balneolota</taxon>
        <taxon>Balneolia</taxon>
        <taxon>Balneolales</taxon>
        <taxon>Balneolaceae</taxon>
        <taxon>Rhodohalobacter</taxon>
    </lineage>
</organism>
<comment type="caution">
    <text evidence="2">The sequence shown here is derived from an EMBL/GenBank/DDBJ whole genome shotgun (WGS) entry which is preliminary data.</text>
</comment>
<protein>
    <submittedName>
        <fullName evidence="2">RES family NAD+ phosphorylase</fullName>
    </submittedName>
</protein>
<keyword evidence="3" id="KW-1185">Reference proteome</keyword>
<accession>A0ABS9KIF1</accession>
<evidence type="ECO:0000313" key="2">
    <source>
        <dbReference type="EMBL" id="MCG2590629.1"/>
    </source>
</evidence>
<name>A0ABS9KIF1_9BACT</name>
<dbReference type="RefSeq" id="WP_237856069.1">
    <property type="nucleotide sequence ID" value="NZ_JAKLWS010000038.1"/>
</dbReference>
<dbReference type="EMBL" id="JAKLWS010000038">
    <property type="protein sequence ID" value="MCG2590629.1"/>
    <property type="molecule type" value="Genomic_DNA"/>
</dbReference>
<evidence type="ECO:0000313" key="3">
    <source>
        <dbReference type="Proteomes" id="UP001165366"/>
    </source>
</evidence>
<dbReference type="SMART" id="SM00953">
    <property type="entry name" value="RES"/>
    <property type="match status" value="1"/>
</dbReference>
<gene>
    <name evidence="2" type="ORF">L6773_18795</name>
</gene>
<dbReference type="InterPro" id="IPR014914">
    <property type="entry name" value="RES_dom"/>
</dbReference>
<feature type="domain" description="RES" evidence="1">
    <location>
        <begin position="18"/>
        <end position="143"/>
    </location>
</feature>
<dbReference type="Proteomes" id="UP001165366">
    <property type="component" value="Unassembled WGS sequence"/>
</dbReference>
<reference evidence="2" key="1">
    <citation type="submission" date="2022-01" db="EMBL/GenBank/DDBJ databases">
        <authorList>
            <person name="Wang Y."/>
        </authorList>
    </citation>
    <scope>NUCLEOTIDE SEQUENCE</scope>
    <source>
        <strain evidence="2">WB101</strain>
    </source>
</reference>
<proteinExistence type="predicted"/>
<reference evidence="2" key="2">
    <citation type="submission" date="2024-05" db="EMBL/GenBank/DDBJ databases">
        <title>Rhodohalobacter halophilus gen. nov., sp. nov., a moderately halophilic member of the family Balneolaceae.</title>
        <authorList>
            <person name="Xia J."/>
        </authorList>
    </citation>
    <scope>NUCLEOTIDE SEQUENCE</scope>
    <source>
        <strain evidence="2">WB101</strain>
    </source>
</reference>
<dbReference type="Pfam" id="PF08808">
    <property type="entry name" value="RES"/>
    <property type="match status" value="1"/>
</dbReference>
<sequence>MGTIRVWRICRREYKDSAFSGEGAKLYGGRFNSEGLAAVYTSGSLSLSLLEMLVQTNDRSYLRHCVVFQADVPEFLVDSPAMTDLPEEWNQIPYGHASQDFGDDWLSSNKSLALKIPSVVIPIEYNYVLNPNHPDYSNLQIEEKGQAGVDQRLFT</sequence>
<evidence type="ECO:0000259" key="1">
    <source>
        <dbReference type="SMART" id="SM00953"/>
    </source>
</evidence>